<dbReference type="SUPFAM" id="SSF47781">
    <property type="entry name" value="RuvA domain 2-like"/>
    <property type="match status" value="1"/>
</dbReference>
<dbReference type="InterPro" id="IPR038476">
    <property type="entry name" value="UvrC_RNase_H_dom_sf"/>
</dbReference>
<dbReference type="Gene3D" id="1.10.150.20">
    <property type="entry name" value="5' to 3' exonuclease, C-terminal subdomain"/>
    <property type="match status" value="1"/>
</dbReference>
<evidence type="ECO:0000259" key="8">
    <source>
        <dbReference type="PROSITE" id="PS50164"/>
    </source>
</evidence>
<evidence type="ECO:0000313" key="10">
    <source>
        <dbReference type="EMBL" id="VAW13510.1"/>
    </source>
</evidence>
<protein>
    <submittedName>
        <fullName evidence="10">Excinuclease ABC subunit C</fullName>
    </submittedName>
</protein>
<dbReference type="Pfam" id="PF22920">
    <property type="entry name" value="UvrC_RNaseH"/>
    <property type="match status" value="1"/>
</dbReference>
<gene>
    <name evidence="10" type="ORF">MNBD_ALPHA09-1737</name>
</gene>
<dbReference type="InterPro" id="IPR047296">
    <property type="entry name" value="GIY-YIG_UvrC_Cho"/>
</dbReference>
<dbReference type="NCBIfam" id="NF001824">
    <property type="entry name" value="PRK00558.1-5"/>
    <property type="match status" value="1"/>
</dbReference>
<dbReference type="SUPFAM" id="SSF46600">
    <property type="entry name" value="C-terminal UvrC-binding domain of UvrB"/>
    <property type="match status" value="1"/>
</dbReference>
<feature type="domain" description="GIY-YIG" evidence="8">
    <location>
        <begin position="34"/>
        <end position="112"/>
    </location>
</feature>
<dbReference type="Pfam" id="PF14520">
    <property type="entry name" value="HHH_5"/>
    <property type="match status" value="1"/>
</dbReference>
<dbReference type="InterPro" id="IPR003583">
    <property type="entry name" value="Hlx-hairpin-Hlx_DNA-bd_motif"/>
</dbReference>
<dbReference type="InterPro" id="IPR001943">
    <property type="entry name" value="UVR_dom"/>
</dbReference>
<dbReference type="PROSITE" id="PS50151">
    <property type="entry name" value="UVR"/>
    <property type="match status" value="1"/>
</dbReference>
<dbReference type="InterPro" id="IPR035901">
    <property type="entry name" value="GIY-YIG_endonuc_sf"/>
</dbReference>
<organism evidence="10">
    <name type="scientific">hydrothermal vent metagenome</name>
    <dbReference type="NCBI Taxonomy" id="652676"/>
    <lineage>
        <taxon>unclassified sequences</taxon>
        <taxon>metagenomes</taxon>
        <taxon>ecological metagenomes</taxon>
    </lineage>
</organism>
<dbReference type="InterPro" id="IPR001162">
    <property type="entry name" value="UvrC_RNase_H_dom"/>
</dbReference>
<evidence type="ECO:0000256" key="2">
    <source>
        <dbReference type="ARBA" id="ARBA00022763"/>
    </source>
</evidence>
<dbReference type="GO" id="GO:0006289">
    <property type="term" value="P:nucleotide-excision repair"/>
    <property type="evidence" value="ECO:0007669"/>
    <property type="project" value="InterPro"/>
</dbReference>
<evidence type="ECO:0000256" key="1">
    <source>
        <dbReference type="ARBA" id="ARBA00022490"/>
    </source>
</evidence>
<dbReference type="InterPro" id="IPR004791">
    <property type="entry name" value="UvrC"/>
</dbReference>
<dbReference type="Pfam" id="PF08459">
    <property type="entry name" value="UvrC_RNaseH_dom"/>
    <property type="match status" value="1"/>
</dbReference>
<evidence type="ECO:0000256" key="6">
    <source>
        <dbReference type="ARBA" id="ARBA00023236"/>
    </source>
</evidence>
<dbReference type="AlphaFoldDB" id="A0A3B0T9F8"/>
<dbReference type="NCBIfam" id="TIGR00194">
    <property type="entry name" value="uvrC"/>
    <property type="match status" value="1"/>
</dbReference>
<dbReference type="FunFam" id="3.40.1440.10:FF:000001">
    <property type="entry name" value="UvrABC system protein C"/>
    <property type="match status" value="1"/>
</dbReference>
<dbReference type="InterPro" id="IPR010994">
    <property type="entry name" value="RuvA_2-like"/>
</dbReference>
<evidence type="ECO:0000256" key="5">
    <source>
        <dbReference type="ARBA" id="ARBA00023204"/>
    </source>
</evidence>
<reference evidence="10" key="1">
    <citation type="submission" date="2018-06" db="EMBL/GenBank/DDBJ databases">
        <authorList>
            <person name="Zhirakovskaya E."/>
        </authorList>
    </citation>
    <scope>NUCLEOTIDE SEQUENCE</scope>
</reference>
<name>A0A3B0T9F8_9ZZZZ</name>
<keyword evidence="4" id="KW-0267">Excision nuclease</keyword>
<dbReference type="Gene3D" id="4.10.860.10">
    <property type="entry name" value="UVR domain"/>
    <property type="match status" value="1"/>
</dbReference>
<dbReference type="InterPro" id="IPR036876">
    <property type="entry name" value="UVR_dom_sf"/>
</dbReference>
<dbReference type="PROSITE" id="PS50164">
    <property type="entry name" value="GIY_YIG"/>
    <property type="match status" value="1"/>
</dbReference>
<dbReference type="GO" id="GO:0009432">
    <property type="term" value="P:SOS response"/>
    <property type="evidence" value="ECO:0007669"/>
    <property type="project" value="UniProtKB-KW"/>
</dbReference>
<keyword evidence="2" id="KW-0227">DNA damage</keyword>
<dbReference type="GO" id="GO:0003677">
    <property type="term" value="F:DNA binding"/>
    <property type="evidence" value="ECO:0007669"/>
    <property type="project" value="InterPro"/>
</dbReference>
<dbReference type="InterPro" id="IPR050066">
    <property type="entry name" value="UvrABC_protein_C"/>
</dbReference>
<keyword evidence="3" id="KW-0228">DNA excision</keyword>
<sequence>MTATDIATTTNANAPTPPKTGVEIIRAQVRTLPSSPGVYRMVGAAGEVLYVGKARHLKKRVTSYTRLYGHDGRIARMITETASMVFVTTRSETEALLLEANLIKKLRPRYNVLMRDDKSFPYILIASDHDAPRLMKHRGAQSKKGAYFGPFASAGAVNRTLNALQRVFLLRTCSDPVYEARTRPCLLYQIKRCAAPCTGEISAGDYNDLVAEAVGFLKGRGGRMRDDLGTQMRAAAEGLDFERAAIFRDRISALSLIEAKQGINSARLGDVDIFAAHQVGGQVCVQVFFVRGGQNMGNRPYFPRADRGFSTAEILDAFLAQFYDGHPAPPSILLAEAVEGRELLEQALSLREGRKIRVSVPKKGEKRLIVAQVQANASEELGRRMAEHASQTRLLAGLAETLGLEAPPERIEVYDNSHIQGAMAVGGMIVAGPEGFAKSHYRKFNIKTDGLAPGDDTAMMRQVLTRRFKRLIKEAGDGAPALWPDLLIIDGGKAQLDVASAVLDELGVSDVAVVAVAKGPDRDAGREHIFVPGKTPFRMAPKDPVLYFIQRLRDEAHRYAIGSHRARRKKAIGTSPLDEVPGIGARRKRALLNHFGTARAVGRAAMADLKSVSGISAQIAKTVYDHFHEQGN</sequence>
<dbReference type="PANTHER" id="PTHR30562">
    <property type="entry name" value="UVRC/OXIDOREDUCTASE"/>
    <property type="match status" value="1"/>
</dbReference>
<evidence type="ECO:0000259" key="7">
    <source>
        <dbReference type="PROSITE" id="PS50151"/>
    </source>
</evidence>
<dbReference type="Gene3D" id="3.30.420.340">
    <property type="entry name" value="UvrC, RNAse H endonuclease domain"/>
    <property type="match status" value="1"/>
</dbReference>
<dbReference type="InterPro" id="IPR000305">
    <property type="entry name" value="GIY-YIG_endonuc"/>
</dbReference>
<accession>A0A3B0T9F8</accession>
<dbReference type="CDD" id="cd10434">
    <property type="entry name" value="GIY-YIG_UvrC_Cho"/>
    <property type="match status" value="1"/>
</dbReference>
<dbReference type="GO" id="GO:0009380">
    <property type="term" value="C:excinuclease repair complex"/>
    <property type="evidence" value="ECO:0007669"/>
    <property type="project" value="InterPro"/>
</dbReference>
<proteinExistence type="inferred from homology"/>
<keyword evidence="1" id="KW-0963">Cytoplasm</keyword>
<evidence type="ECO:0000256" key="4">
    <source>
        <dbReference type="ARBA" id="ARBA00022881"/>
    </source>
</evidence>
<keyword evidence="6" id="KW-0742">SOS response</keyword>
<dbReference type="Gene3D" id="3.40.1440.10">
    <property type="entry name" value="GIY-YIG endonuclease"/>
    <property type="match status" value="1"/>
</dbReference>
<dbReference type="SUPFAM" id="SSF82771">
    <property type="entry name" value="GIY-YIG endonuclease"/>
    <property type="match status" value="1"/>
</dbReference>
<dbReference type="PANTHER" id="PTHR30562:SF1">
    <property type="entry name" value="UVRABC SYSTEM PROTEIN C"/>
    <property type="match status" value="1"/>
</dbReference>
<dbReference type="GO" id="GO:0009381">
    <property type="term" value="F:excinuclease ABC activity"/>
    <property type="evidence" value="ECO:0007669"/>
    <property type="project" value="InterPro"/>
</dbReference>
<dbReference type="FunFam" id="3.30.420.340:FF:000001">
    <property type="entry name" value="UvrABC system protein C"/>
    <property type="match status" value="1"/>
</dbReference>
<evidence type="ECO:0000256" key="3">
    <source>
        <dbReference type="ARBA" id="ARBA00022769"/>
    </source>
</evidence>
<feature type="domain" description="UVR" evidence="7">
    <location>
        <begin position="222"/>
        <end position="257"/>
    </location>
</feature>
<dbReference type="Pfam" id="PF01541">
    <property type="entry name" value="GIY-YIG"/>
    <property type="match status" value="1"/>
</dbReference>
<evidence type="ECO:0000259" key="9">
    <source>
        <dbReference type="PROSITE" id="PS50165"/>
    </source>
</evidence>
<feature type="domain" description="UvrC family homology region profile" evidence="9">
    <location>
        <begin position="281"/>
        <end position="503"/>
    </location>
</feature>
<keyword evidence="5" id="KW-0234">DNA repair</keyword>
<dbReference type="SMART" id="SM00465">
    <property type="entry name" value="GIYc"/>
    <property type="match status" value="1"/>
</dbReference>
<dbReference type="SMART" id="SM00278">
    <property type="entry name" value="HhH1"/>
    <property type="match status" value="2"/>
</dbReference>
<dbReference type="EMBL" id="UOEM01000062">
    <property type="protein sequence ID" value="VAW13510.1"/>
    <property type="molecule type" value="Genomic_DNA"/>
</dbReference>
<dbReference type="PROSITE" id="PS50165">
    <property type="entry name" value="UVRC"/>
    <property type="match status" value="1"/>
</dbReference>
<dbReference type="HAMAP" id="MF_00203">
    <property type="entry name" value="UvrC"/>
    <property type="match status" value="1"/>
</dbReference>
<dbReference type="Pfam" id="PF02151">
    <property type="entry name" value="UVR"/>
    <property type="match status" value="1"/>
</dbReference>